<dbReference type="AlphaFoldDB" id="A0AAW1PG35"/>
<comment type="subunit">
    <text evidence="1">Interacts with EME1.</text>
</comment>
<evidence type="ECO:0000313" key="4">
    <source>
        <dbReference type="Proteomes" id="UP001465755"/>
    </source>
</evidence>
<keyword evidence="1" id="KW-0227">DNA damage</keyword>
<dbReference type="InterPro" id="IPR047417">
    <property type="entry name" value="WHD_MUS81"/>
</dbReference>
<organism evidence="3 4">
    <name type="scientific">Symbiochloris irregularis</name>
    <dbReference type="NCBI Taxonomy" id="706552"/>
    <lineage>
        <taxon>Eukaryota</taxon>
        <taxon>Viridiplantae</taxon>
        <taxon>Chlorophyta</taxon>
        <taxon>core chlorophytes</taxon>
        <taxon>Trebouxiophyceae</taxon>
        <taxon>Trebouxiales</taxon>
        <taxon>Trebouxiaceae</taxon>
        <taxon>Symbiochloris</taxon>
    </lineage>
</organism>
<comment type="cofactor">
    <cofactor evidence="1">
        <name>Mg(2+)</name>
        <dbReference type="ChEBI" id="CHEBI:18420"/>
    </cofactor>
</comment>
<comment type="function">
    <text evidence="1">Interacts with EME1 to form a DNA structure-specific endonuclease with substrate preference for branched DNA structures with a 5'-end at the branch nick. Typical substrates include 3'-flap structures, D-loops, replication forks and nicked Holliday junctions. May be required in mitosis for the processing of stalled or collapsed replication fork intermediates. May be required in meiosis for the repair of meiosis-specific double strand breaks subsequent to single-end invasion (SEI).</text>
</comment>
<dbReference type="GO" id="GO:0048257">
    <property type="term" value="F:3'-flap endonuclease activity"/>
    <property type="evidence" value="ECO:0007669"/>
    <property type="project" value="TreeGrafter"/>
</dbReference>
<dbReference type="GO" id="GO:0005634">
    <property type="term" value="C:nucleus"/>
    <property type="evidence" value="ECO:0007669"/>
    <property type="project" value="UniProtKB-SubCell"/>
</dbReference>
<keyword evidence="1" id="KW-0479">Metal-binding</keyword>
<sequence length="174" mass="18791">MSTSERKRKPSKKAASPFPDSEFEDSVDGTPAKNPPSAKKQRANKPNKKKAAAKQAVSDDSHDEESPDSKPKKRKYSPKKGTANHAFLVVLLEAHNQGEDTLTKAEIMARADKSGIAEKPIYGTGDKGSAPFPIDGWTNFKSLKNNELVIAEGRPLKVHLTDEGRSVAEGLVAA</sequence>
<dbReference type="EMBL" id="JALJOQ010000031">
    <property type="protein sequence ID" value="KAK9807365.1"/>
    <property type="molecule type" value="Genomic_DNA"/>
</dbReference>
<dbReference type="Proteomes" id="UP001465755">
    <property type="component" value="Unassembled WGS sequence"/>
</dbReference>
<comment type="subcellular location">
    <subcellularLocation>
        <location evidence="1">Nucleus</location>
    </subcellularLocation>
</comment>
<dbReference type="CDD" id="cd21036">
    <property type="entry name" value="WH_MUS81"/>
    <property type="match status" value="1"/>
</dbReference>
<dbReference type="PANTHER" id="PTHR13451:SF0">
    <property type="entry name" value="CROSSOVER JUNCTION ENDONUCLEASE MUS81"/>
    <property type="match status" value="1"/>
</dbReference>
<dbReference type="GO" id="GO:0003677">
    <property type="term" value="F:DNA binding"/>
    <property type="evidence" value="ECO:0007669"/>
    <property type="project" value="UniProtKB-UniRule"/>
</dbReference>
<reference evidence="3 4" key="1">
    <citation type="journal article" date="2024" name="Nat. Commun.">
        <title>Phylogenomics reveals the evolutionary origins of lichenization in chlorophyte algae.</title>
        <authorList>
            <person name="Puginier C."/>
            <person name="Libourel C."/>
            <person name="Otte J."/>
            <person name="Skaloud P."/>
            <person name="Haon M."/>
            <person name="Grisel S."/>
            <person name="Petersen M."/>
            <person name="Berrin J.G."/>
            <person name="Delaux P.M."/>
            <person name="Dal Grande F."/>
            <person name="Keller J."/>
        </authorList>
    </citation>
    <scope>NUCLEOTIDE SEQUENCE [LARGE SCALE GENOMIC DNA]</scope>
    <source>
        <strain evidence="3 4">SAG 2036</strain>
    </source>
</reference>
<dbReference type="Gene3D" id="1.10.10.10">
    <property type="entry name" value="Winged helix-like DNA-binding domain superfamily/Winged helix DNA-binding domain"/>
    <property type="match status" value="1"/>
</dbReference>
<dbReference type="GO" id="GO:0000727">
    <property type="term" value="P:double-strand break repair via break-induced replication"/>
    <property type="evidence" value="ECO:0007669"/>
    <property type="project" value="UniProtKB-UniRule"/>
</dbReference>
<accession>A0AAW1PG35</accession>
<name>A0AAW1PG35_9CHLO</name>
<keyword evidence="1" id="KW-0234">DNA repair</keyword>
<feature type="compositionally biased region" description="Basic residues" evidence="2">
    <location>
        <begin position="39"/>
        <end position="52"/>
    </location>
</feature>
<gene>
    <name evidence="3" type="ORF">WJX73_007228</name>
</gene>
<dbReference type="EC" id="3.1.22.-" evidence="1"/>
<evidence type="ECO:0000256" key="2">
    <source>
        <dbReference type="SAM" id="MobiDB-lite"/>
    </source>
</evidence>
<feature type="compositionally biased region" description="Basic residues" evidence="2">
    <location>
        <begin position="1"/>
        <end position="12"/>
    </location>
</feature>
<dbReference type="GO" id="GO:0046872">
    <property type="term" value="F:metal ion binding"/>
    <property type="evidence" value="ECO:0007669"/>
    <property type="project" value="UniProtKB-UniRule"/>
</dbReference>
<dbReference type="GO" id="GO:0006308">
    <property type="term" value="P:DNA catabolic process"/>
    <property type="evidence" value="ECO:0007669"/>
    <property type="project" value="UniProtKB-UniRule"/>
</dbReference>
<keyword evidence="1" id="KW-0540">Nuclease</keyword>
<protein>
    <recommendedName>
        <fullName evidence="1">Crossover junction endonuclease MUS81</fullName>
        <ecNumber evidence="1">3.1.22.-</ecNumber>
    </recommendedName>
</protein>
<keyword evidence="4" id="KW-1185">Reference proteome</keyword>
<dbReference type="GO" id="GO:0008821">
    <property type="term" value="F:crossover junction DNA endonuclease activity"/>
    <property type="evidence" value="ECO:0007669"/>
    <property type="project" value="UniProtKB-UniRule"/>
</dbReference>
<keyword evidence="1" id="KW-0539">Nucleus</keyword>
<dbReference type="GO" id="GO:0048476">
    <property type="term" value="C:Holliday junction resolvase complex"/>
    <property type="evidence" value="ECO:0007669"/>
    <property type="project" value="UniProtKB-UniRule"/>
</dbReference>
<comment type="similarity">
    <text evidence="1">Belongs to the XPF family.</text>
</comment>
<keyword evidence="1" id="KW-0233">DNA recombination</keyword>
<evidence type="ECO:0000313" key="3">
    <source>
        <dbReference type="EMBL" id="KAK9807365.1"/>
    </source>
</evidence>
<keyword evidence="1" id="KW-0460">Magnesium</keyword>
<dbReference type="GO" id="GO:0031573">
    <property type="term" value="P:mitotic intra-S DNA damage checkpoint signaling"/>
    <property type="evidence" value="ECO:0007669"/>
    <property type="project" value="TreeGrafter"/>
</dbReference>
<dbReference type="PANTHER" id="PTHR13451">
    <property type="entry name" value="CLASS II CROSSOVER JUNCTION ENDONUCLEASE MUS81"/>
    <property type="match status" value="1"/>
</dbReference>
<keyword evidence="1" id="KW-0255">Endonuclease</keyword>
<dbReference type="InterPro" id="IPR033309">
    <property type="entry name" value="Mus81"/>
</dbReference>
<dbReference type="GO" id="GO:0000712">
    <property type="term" value="P:resolution of meiotic recombination intermediates"/>
    <property type="evidence" value="ECO:0007669"/>
    <property type="project" value="TreeGrafter"/>
</dbReference>
<keyword evidence="1" id="KW-0378">Hydrolase</keyword>
<dbReference type="InterPro" id="IPR036388">
    <property type="entry name" value="WH-like_DNA-bd_sf"/>
</dbReference>
<evidence type="ECO:0000256" key="1">
    <source>
        <dbReference type="RuleBase" id="RU369042"/>
    </source>
</evidence>
<proteinExistence type="inferred from homology"/>
<feature type="region of interest" description="Disordered" evidence="2">
    <location>
        <begin position="1"/>
        <end position="80"/>
    </location>
</feature>
<comment type="caution">
    <text evidence="3">The sequence shown here is derived from an EMBL/GenBank/DDBJ whole genome shotgun (WGS) entry which is preliminary data.</text>
</comment>